<organism evidence="8 9">
    <name type="scientific">Nocardia jinanensis</name>
    <dbReference type="NCBI Taxonomy" id="382504"/>
    <lineage>
        <taxon>Bacteria</taxon>
        <taxon>Bacillati</taxon>
        <taxon>Actinomycetota</taxon>
        <taxon>Actinomycetes</taxon>
        <taxon>Mycobacteriales</taxon>
        <taxon>Nocardiaceae</taxon>
        <taxon>Nocardia</taxon>
    </lineage>
</organism>
<sequence>MTDALIVGGARSPIGRRRGALADAHPAELLGTVITTSLSAAGIDPADVDQIIAGCVTTAGDQANNIARTAWLTAGLPIQVPGITVDARCGSSQQAVHFATGLVKSGAADLVVCGGVEHMSRHPLGQDVGTEMGQPLSPAYRDLFEVTSQGEAAERIAEIWKIDRAYADELALASQERAAAAIAAGRFDGEIAPIGDFATDEGPRPSTAAGLAGLKTVFRDADHGILTAGNSSQISDGASCVIVASGRYAAEHGLAPLAEIEHQLIIGVDPVLKLTGPIPATQEILKRSGLALSDIGAAEVNEAFASVLGAWLRELEYAHERTNVNGGAIALGHPVGATGTRLVLTSAHELRAGGHERTLVTMCCGGGLGTATVLKAA</sequence>
<evidence type="ECO:0000256" key="1">
    <source>
        <dbReference type="ARBA" id="ARBA00010982"/>
    </source>
</evidence>
<evidence type="ECO:0000313" key="8">
    <source>
        <dbReference type="EMBL" id="GGL12715.1"/>
    </source>
</evidence>
<evidence type="ECO:0000313" key="9">
    <source>
        <dbReference type="Proteomes" id="UP000638263"/>
    </source>
</evidence>
<name>A0A917VTJ1_9NOCA</name>
<dbReference type="InterPro" id="IPR020616">
    <property type="entry name" value="Thiolase_N"/>
</dbReference>
<evidence type="ECO:0000256" key="4">
    <source>
        <dbReference type="PIRSR" id="PIRSR000429-1"/>
    </source>
</evidence>
<dbReference type="InterPro" id="IPR002155">
    <property type="entry name" value="Thiolase"/>
</dbReference>
<evidence type="ECO:0000259" key="6">
    <source>
        <dbReference type="Pfam" id="PF00108"/>
    </source>
</evidence>
<proteinExistence type="inferred from homology"/>
<dbReference type="InterPro" id="IPR020613">
    <property type="entry name" value="Thiolase_CS"/>
</dbReference>
<evidence type="ECO:0000259" key="7">
    <source>
        <dbReference type="Pfam" id="PF02803"/>
    </source>
</evidence>
<comment type="similarity">
    <text evidence="1 5">Belongs to the thiolase-like superfamily. Thiolase family.</text>
</comment>
<dbReference type="RefSeq" id="WP_062997720.1">
    <property type="nucleotide sequence ID" value="NZ_BMMH01000005.1"/>
</dbReference>
<feature type="domain" description="Thiolase N-terminal" evidence="6">
    <location>
        <begin position="5"/>
        <end position="245"/>
    </location>
</feature>
<dbReference type="PIRSF" id="PIRSF000429">
    <property type="entry name" value="Ac-CoA_Ac_transf"/>
    <property type="match status" value="1"/>
</dbReference>
<dbReference type="InterPro" id="IPR016039">
    <property type="entry name" value="Thiolase-like"/>
</dbReference>
<accession>A0A917VTJ1</accession>
<dbReference type="PANTHER" id="PTHR43365">
    <property type="entry name" value="BLR7806 PROTEIN"/>
    <property type="match status" value="1"/>
</dbReference>
<evidence type="ECO:0000256" key="3">
    <source>
        <dbReference type="ARBA" id="ARBA00023315"/>
    </source>
</evidence>
<feature type="active site" description="Acyl-thioester intermediate" evidence="4">
    <location>
        <position position="89"/>
    </location>
</feature>
<dbReference type="AlphaFoldDB" id="A0A917VTJ1"/>
<evidence type="ECO:0000256" key="2">
    <source>
        <dbReference type="ARBA" id="ARBA00022679"/>
    </source>
</evidence>
<evidence type="ECO:0000256" key="5">
    <source>
        <dbReference type="RuleBase" id="RU003557"/>
    </source>
</evidence>
<protein>
    <submittedName>
        <fullName evidence="8">Acetyl-CoA acetyltransferase</fullName>
    </submittedName>
</protein>
<comment type="caution">
    <text evidence="8">The sequence shown here is derived from an EMBL/GenBank/DDBJ whole genome shotgun (WGS) entry which is preliminary data.</text>
</comment>
<keyword evidence="2 5" id="KW-0808">Transferase</keyword>
<dbReference type="InterPro" id="IPR020617">
    <property type="entry name" value="Thiolase_C"/>
</dbReference>
<feature type="active site" description="Proton acceptor" evidence="4">
    <location>
        <position position="333"/>
    </location>
</feature>
<dbReference type="CDD" id="cd00751">
    <property type="entry name" value="thiolase"/>
    <property type="match status" value="1"/>
</dbReference>
<dbReference type="EMBL" id="BMMH01000005">
    <property type="protein sequence ID" value="GGL12715.1"/>
    <property type="molecule type" value="Genomic_DNA"/>
</dbReference>
<dbReference type="Proteomes" id="UP000638263">
    <property type="component" value="Unassembled WGS sequence"/>
</dbReference>
<feature type="active site" description="Proton acceptor" evidence="4">
    <location>
        <position position="363"/>
    </location>
</feature>
<gene>
    <name evidence="8" type="primary">atoB</name>
    <name evidence="8" type="ORF">GCM10011588_28980</name>
</gene>
<dbReference type="Gene3D" id="3.40.47.10">
    <property type="match status" value="2"/>
</dbReference>
<dbReference type="Pfam" id="PF02803">
    <property type="entry name" value="Thiolase_C"/>
    <property type="match status" value="1"/>
</dbReference>
<keyword evidence="9" id="KW-1185">Reference proteome</keyword>
<dbReference type="Pfam" id="PF00108">
    <property type="entry name" value="Thiolase_N"/>
    <property type="match status" value="1"/>
</dbReference>
<dbReference type="SUPFAM" id="SSF53901">
    <property type="entry name" value="Thiolase-like"/>
    <property type="match status" value="2"/>
</dbReference>
<dbReference type="PANTHER" id="PTHR43365:SF1">
    <property type="entry name" value="ACETYL-COA C-ACYLTRANSFERASE"/>
    <property type="match status" value="1"/>
</dbReference>
<dbReference type="PROSITE" id="PS00737">
    <property type="entry name" value="THIOLASE_2"/>
    <property type="match status" value="1"/>
</dbReference>
<reference evidence="8" key="2">
    <citation type="submission" date="2020-09" db="EMBL/GenBank/DDBJ databases">
        <authorList>
            <person name="Sun Q."/>
            <person name="Zhou Y."/>
        </authorList>
    </citation>
    <scope>NUCLEOTIDE SEQUENCE</scope>
    <source>
        <strain evidence="8">CGMCC 4.3508</strain>
    </source>
</reference>
<dbReference type="NCBIfam" id="TIGR01930">
    <property type="entry name" value="AcCoA-C-Actrans"/>
    <property type="match status" value="1"/>
</dbReference>
<feature type="domain" description="Thiolase C-terminal" evidence="7">
    <location>
        <begin position="255"/>
        <end position="375"/>
    </location>
</feature>
<keyword evidence="3 5" id="KW-0012">Acyltransferase</keyword>
<reference evidence="8" key="1">
    <citation type="journal article" date="2014" name="Int. J. Syst. Evol. Microbiol.">
        <title>Complete genome sequence of Corynebacterium casei LMG S-19264T (=DSM 44701T), isolated from a smear-ripened cheese.</title>
        <authorList>
            <consortium name="US DOE Joint Genome Institute (JGI-PGF)"/>
            <person name="Walter F."/>
            <person name="Albersmeier A."/>
            <person name="Kalinowski J."/>
            <person name="Ruckert C."/>
        </authorList>
    </citation>
    <scope>NUCLEOTIDE SEQUENCE</scope>
    <source>
        <strain evidence="8">CGMCC 4.3508</strain>
    </source>
</reference>
<dbReference type="GO" id="GO:0016747">
    <property type="term" value="F:acyltransferase activity, transferring groups other than amino-acyl groups"/>
    <property type="evidence" value="ECO:0007669"/>
    <property type="project" value="InterPro"/>
</dbReference>